<reference evidence="2" key="1">
    <citation type="submission" date="2016-10" db="EMBL/GenBank/DDBJ databases">
        <authorList>
            <person name="Benchimol M."/>
            <person name="Almeida L.G."/>
            <person name="Vasconcelos A.T."/>
            <person name="Perreira-Neves A."/>
            <person name="Rosa I.A."/>
            <person name="Tasca T."/>
            <person name="Bogo M.R."/>
            <person name="de Souza W."/>
        </authorList>
    </citation>
    <scope>NUCLEOTIDE SEQUENCE [LARGE SCALE GENOMIC DNA]</scope>
    <source>
        <strain evidence="2">K</strain>
    </source>
</reference>
<dbReference type="Proteomes" id="UP000179807">
    <property type="component" value="Unassembled WGS sequence"/>
</dbReference>
<evidence type="ECO:0000259" key="1">
    <source>
        <dbReference type="PROSITE" id="PS50250"/>
    </source>
</evidence>
<proteinExistence type="predicted"/>
<dbReference type="AlphaFoldDB" id="A0A1J4J2B7"/>
<evidence type="ECO:0000313" key="2">
    <source>
        <dbReference type="EMBL" id="OHS93522.1"/>
    </source>
</evidence>
<dbReference type="PROSITE" id="PS50250">
    <property type="entry name" value="PCI"/>
    <property type="match status" value="1"/>
</dbReference>
<name>A0A1J4J2B7_9EUKA</name>
<dbReference type="RefSeq" id="XP_068346659.1">
    <property type="nucleotide sequence ID" value="XM_068496202.1"/>
</dbReference>
<dbReference type="VEuPathDB" id="TrichDB:TRFO_11729"/>
<organism evidence="2 3">
    <name type="scientific">Tritrichomonas foetus</name>
    <dbReference type="NCBI Taxonomy" id="1144522"/>
    <lineage>
        <taxon>Eukaryota</taxon>
        <taxon>Metamonada</taxon>
        <taxon>Parabasalia</taxon>
        <taxon>Tritrichomonadida</taxon>
        <taxon>Tritrichomonadidae</taxon>
        <taxon>Tritrichomonas</taxon>
    </lineage>
</organism>
<dbReference type="EMBL" id="MLAK01001393">
    <property type="protein sequence ID" value="OHS93522.1"/>
    <property type="molecule type" value="Genomic_DNA"/>
</dbReference>
<comment type="caution">
    <text evidence="2">The sequence shown here is derived from an EMBL/GenBank/DDBJ whole genome shotgun (WGS) entry which is preliminary data.</text>
</comment>
<feature type="domain" description="PCI" evidence="1">
    <location>
        <begin position="183"/>
        <end position="355"/>
    </location>
</feature>
<sequence>MINDDDQSKNAEQTLVENLLDDVQYPVSWRYMIHIIVNAETSSVRKSLHEKIIKRINYVDNKGYYNFGDSIISHDYSGLPYFRDLIMEYSLERHSALREALIKCKTQSEVNFSANAKAQAENLLFWNAIQNLKRDTRMNNKSNHFKSRAMLHISLDEWTKAKHLAIKSGDIEFISVISFSFGEFQYASQHFNELLTILVSNEIKTTIVSKFEICYILTLSLLASASLPLFNQPKMSEFIEYLQTKNLRHLSNSLINFKYQNFGAVIEFLQEIDKIGTLSIYICFAYDFVINGIKKNIIIHLIDQQIEISLAEIVENLGCEQEEVENLIQQCIEEGFVSGKINYRTNSFQSNPNVNIQQKEIEELNHCLTSIMKEKEMTWLENATISQINYREQSVDDLFIQTMHS</sequence>
<protein>
    <recommendedName>
        <fullName evidence="1">PCI domain-containing protein</fullName>
    </recommendedName>
</protein>
<gene>
    <name evidence="2" type="ORF">TRFO_11729</name>
</gene>
<accession>A0A1J4J2B7</accession>
<dbReference type="Pfam" id="PF01399">
    <property type="entry name" value="PCI"/>
    <property type="match status" value="1"/>
</dbReference>
<dbReference type="InterPro" id="IPR000717">
    <property type="entry name" value="PCI_dom"/>
</dbReference>
<evidence type="ECO:0000313" key="3">
    <source>
        <dbReference type="Proteomes" id="UP000179807"/>
    </source>
</evidence>
<dbReference type="GeneID" id="94830906"/>
<keyword evidence="3" id="KW-1185">Reference proteome</keyword>